<dbReference type="AlphaFoldDB" id="K0DEU1"/>
<name>K0DEU1_9BURK</name>
<dbReference type="Gene3D" id="3.90.1150.10">
    <property type="entry name" value="Aspartate Aminotransferase, domain 1"/>
    <property type="match status" value="1"/>
</dbReference>
<dbReference type="EMBL" id="CP003863">
    <property type="protein sequence ID" value="AFT84431.1"/>
    <property type="molecule type" value="Genomic_DNA"/>
</dbReference>
<dbReference type="Proteomes" id="UP000010105">
    <property type="component" value="Chromosome 1"/>
</dbReference>
<keyword evidence="5 9" id="KW-0032">Aminotransferase</keyword>
<dbReference type="InterPro" id="IPR015424">
    <property type="entry name" value="PyrdxlP-dep_Trfase"/>
</dbReference>
<proteinExistence type="inferred from homology"/>
<dbReference type="InterPro" id="IPR004839">
    <property type="entry name" value="Aminotransferase_I/II_large"/>
</dbReference>
<sequence>MLPGGAAARRALVAPNRLAWEKALSRYWSGIVHRLTPYVPGEQPALAHPVKLNTNENPYPPSPRVLDAIRQELGDAGESLRRYPDPTALRLRQTVAAYHNIRADQIFVGNGSDEVLALTFQALLKHDKPLLFPDITYSFYPTYARLFDVDNRTIPLDDTFAINVDDYAVPNGGILFPNPNAPTGRPLPLADIERLVARNADSVVVIDEAYVDFGAESAIGLIDRYPNLLVVQTVSKSRSLAGMRVGFAFGNAGLIDALNRVKDSFNSYPLDRLAQVAARAAYEDDAWFRDTCAKVIASRERLAAGLSALGFDVVPSAANLLFARHAAYDAATLVARLREKEIFVRHFKAPRIDQHLRISVGTDAECDILLDALREIFSSYVS</sequence>
<dbReference type="Pfam" id="PF00155">
    <property type="entry name" value="Aminotran_1_2"/>
    <property type="match status" value="1"/>
</dbReference>
<dbReference type="PROSITE" id="PS00599">
    <property type="entry name" value="AA_TRANSFER_CLASS_2"/>
    <property type="match status" value="1"/>
</dbReference>
<feature type="modified residue" description="N6-(pyridoxal phosphate)lysine" evidence="9">
    <location>
        <position position="236"/>
    </location>
</feature>
<protein>
    <recommendedName>
        <fullName evidence="9">Histidinol-phosphate aminotransferase</fullName>
        <ecNumber evidence="9">2.6.1.9</ecNumber>
    </recommendedName>
    <alternativeName>
        <fullName evidence="9">Imidazole acetol-phosphate transaminase</fullName>
    </alternativeName>
</protein>
<dbReference type="HAMAP" id="MF_01023">
    <property type="entry name" value="HisC_aminotrans_2"/>
    <property type="match status" value="1"/>
</dbReference>
<dbReference type="GO" id="GO:0004400">
    <property type="term" value="F:histidinol-phosphate transaminase activity"/>
    <property type="evidence" value="ECO:0007669"/>
    <property type="project" value="UniProtKB-UniRule"/>
</dbReference>
<evidence type="ECO:0000256" key="4">
    <source>
        <dbReference type="ARBA" id="ARBA00011738"/>
    </source>
</evidence>
<dbReference type="PANTHER" id="PTHR43643:SF3">
    <property type="entry name" value="HISTIDINOL-PHOSPHATE AMINOTRANSFERASE"/>
    <property type="match status" value="1"/>
</dbReference>
<dbReference type="UniPathway" id="UPA00031">
    <property type="reaction ID" value="UER00012"/>
</dbReference>
<dbReference type="InterPro" id="IPR005861">
    <property type="entry name" value="HisP_aminotrans"/>
</dbReference>
<dbReference type="InterPro" id="IPR015422">
    <property type="entry name" value="PyrdxlP-dep_Trfase_small"/>
</dbReference>
<keyword evidence="9" id="KW-0028">Amino-acid biosynthesis</keyword>
<dbReference type="CDD" id="cd00609">
    <property type="entry name" value="AAT_like"/>
    <property type="match status" value="1"/>
</dbReference>
<dbReference type="InterPro" id="IPR050106">
    <property type="entry name" value="HistidinolP_aminotransfase"/>
</dbReference>
<comment type="catalytic activity">
    <reaction evidence="8 9">
        <text>L-histidinol phosphate + 2-oxoglutarate = 3-(imidazol-4-yl)-2-oxopropyl phosphate + L-glutamate</text>
        <dbReference type="Rhea" id="RHEA:23744"/>
        <dbReference type="ChEBI" id="CHEBI:16810"/>
        <dbReference type="ChEBI" id="CHEBI:29985"/>
        <dbReference type="ChEBI" id="CHEBI:57766"/>
        <dbReference type="ChEBI" id="CHEBI:57980"/>
        <dbReference type="EC" id="2.6.1.9"/>
    </reaction>
</comment>
<comment type="subunit">
    <text evidence="4 9">Homodimer.</text>
</comment>
<evidence type="ECO:0000259" key="10">
    <source>
        <dbReference type="Pfam" id="PF00155"/>
    </source>
</evidence>
<keyword evidence="6 9" id="KW-0808">Transferase</keyword>
<dbReference type="PANTHER" id="PTHR43643">
    <property type="entry name" value="HISTIDINOL-PHOSPHATE AMINOTRANSFERASE 2"/>
    <property type="match status" value="1"/>
</dbReference>
<evidence type="ECO:0000256" key="8">
    <source>
        <dbReference type="ARBA" id="ARBA00047481"/>
    </source>
</evidence>
<organism evidence="11 12">
    <name type="scientific">Paraburkholderia phenoliruptrix BR3459a</name>
    <dbReference type="NCBI Taxonomy" id="1229205"/>
    <lineage>
        <taxon>Bacteria</taxon>
        <taxon>Pseudomonadati</taxon>
        <taxon>Pseudomonadota</taxon>
        <taxon>Betaproteobacteria</taxon>
        <taxon>Burkholderiales</taxon>
        <taxon>Burkholderiaceae</taxon>
        <taxon>Paraburkholderia</taxon>
    </lineage>
</organism>
<evidence type="ECO:0000256" key="5">
    <source>
        <dbReference type="ARBA" id="ARBA00022576"/>
    </source>
</evidence>
<evidence type="ECO:0000313" key="12">
    <source>
        <dbReference type="Proteomes" id="UP000010105"/>
    </source>
</evidence>
<dbReference type="EC" id="2.6.1.9" evidence="9"/>
<reference evidence="11 12" key="1">
    <citation type="journal article" date="2012" name="J. Bacteriol.">
        <title>Complete Genome Sequence of Burkholderia phenoliruptrix BR3459a (CLA1), a Heat-Tolerant, Nitrogen-Fixing Symbiont of Mimosa flocculosa.</title>
        <authorList>
            <person name="de Oliveira Cunha C."/>
            <person name="Goda Zuleta L.F."/>
            <person name="Paula de Almeida L.G."/>
            <person name="Prioli Ciapina L."/>
            <person name="Lustrino Borges W."/>
            <person name="Pitard R.M."/>
            <person name="Baldani J.I."/>
            <person name="Straliotto R."/>
            <person name="de Faria S.M."/>
            <person name="Hungria M."/>
            <person name="Sousa Cavada B."/>
            <person name="Mercante F.M."/>
            <person name="Ribeiro de Vasconcelos A.T."/>
        </authorList>
    </citation>
    <scope>NUCLEOTIDE SEQUENCE [LARGE SCALE GENOMIC DNA]</scope>
    <source>
        <strain evidence="11 12">BR3459a</strain>
    </source>
</reference>
<comment type="similarity">
    <text evidence="3 9">Belongs to the class-II pyridoxal-phosphate-dependent aminotransferase family. Histidinol-phosphate aminotransferase subfamily.</text>
</comment>
<evidence type="ECO:0000313" key="11">
    <source>
        <dbReference type="EMBL" id="AFT84431.1"/>
    </source>
</evidence>
<gene>
    <name evidence="9" type="primary">hisC</name>
    <name evidence="11" type="ORF">BUPH_04195</name>
</gene>
<evidence type="ECO:0000256" key="9">
    <source>
        <dbReference type="HAMAP-Rule" id="MF_01023"/>
    </source>
</evidence>
<comment type="cofactor">
    <cofactor evidence="1 9">
        <name>pyridoxal 5'-phosphate</name>
        <dbReference type="ChEBI" id="CHEBI:597326"/>
    </cofactor>
</comment>
<dbReference type="GO" id="GO:0000105">
    <property type="term" value="P:L-histidine biosynthetic process"/>
    <property type="evidence" value="ECO:0007669"/>
    <property type="project" value="UniProtKB-UniRule"/>
</dbReference>
<dbReference type="GO" id="GO:0030170">
    <property type="term" value="F:pyridoxal phosphate binding"/>
    <property type="evidence" value="ECO:0007669"/>
    <property type="project" value="InterPro"/>
</dbReference>
<evidence type="ECO:0000256" key="3">
    <source>
        <dbReference type="ARBA" id="ARBA00007970"/>
    </source>
</evidence>
<keyword evidence="7 9" id="KW-0663">Pyridoxal phosphate</keyword>
<dbReference type="PATRIC" id="fig|1229205.11.peg.318"/>
<evidence type="ECO:0000256" key="6">
    <source>
        <dbReference type="ARBA" id="ARBA00022679"/>
    </source>
</evidence>
<dbReference type="SUPFAM" id="SSF53383">
    <property type="entry name" value="PLP-dependent transferases"/>
    <property type="match status" value="1"/>
</dbReference>
<dbReference type="HOGENOM" id="CLU_017584_3_0_4"/>
<dbReference type="STRING" id="1229205.BUPH_04195"/>
<dbReference type="Gene3D" id="3.40.640.10">
    <property type="entry name" value="Type I PLP-dependent aspartate aminotransferase-like (Major domain)"/>
    <property type="match status" value="1"/>
</dbReference>
<evidence type="ECO:0000256" key="1">
    <source>
        <dbReference type="ARBA" id="ARBA00001933"/>
    </source>
</evidence>
<dbReference type="NCBIfam" id="TIGR01141">
    <property type="entry name" value="hisC"/>
    <property type="match status" value="1"/>
</dbReference>
<dbReference type="eggNOG" id="COG0079">
    <property type="taxonomic scope" value="Bacteria"/>
</dbReference>
<feature type="domain" description="Aminotransferase class I/classII large" evidence="10">
    <location>
        <begin position="49"/>
        <end position="373"/>
    </location>
</feature>
<dbReference type="KEGG" id="bpx:BUPH_04195"/>
<evidence type="ECO:0000256" key="2">
    <source>
        <dbReference type="ARBA" id="ARBA00005011"/>
    </source>
</evidence>
<dbReference type="InterPro" id="IPR015421">
    <property type="entry name" value="PyrdxlP-dep_Trfase_major"/>
</dbReference>
<accession>K0DEU1</accession>
<comment type="pathway">
    <text evidence="2 9">Amino-acid biosynthesis; L-histidine biosynthesis; L-histidine from 5-phospho-alpha-D-ribose 1-diphosphate: step 7/9.</text>
</comment>
<dbReference type="InterPro" id="IPR001917">
    <property type="entry name" value="Aminotrans_II_pyridoxalP_BS"/>
</dbReference>
<evidence type="ECO:0000256" key="7">
    <source>
        <dbReference type="ARBA" id="ARBA00022898"/>
    </source>
</evidence>
<keyword evidence="9" id="KW-0368">Histidine biosynthesis</keyword>